<gene>
    <name evidence="1" type="ORF">JIN82_03500</name>
</gene>
<dbReference type="Proteomes" id="UP000624703">
    <property type="component" value="Unassembled WGS sequence"/>
</dbReference>
<sequence length="122" mass="13485">MASKAEIAQRKQALTAEISKARAQMTLQGGRLRKEFNLKNQVSKSISKQPSKWFAGSLAAGLGATFLFRKPKKQKVKLVAPPKPLSHLIIGSLMQMAKPAIQALVVSKLKEFAMERAQQSRR</sequence>
<evidence type="ECO:0000313" key="1">
    <source>
        <dbReference type="EMBL" id="MBK1790218.1"/>
    </source>
</evidence>
<dbReference type="EMBL" id="JAENIM010000020">
    <property type="protein sequence ID" value="MBK1790218.1"/>
    <property type="molecule type" value="Genomic_DNA"/>
</dbReference>
<keyword evidence="2" id="KW-1185">Reference proteome</keyword>
<organism evidence="1 2">
    <name type="scientific">Persicirhabdus sediminis</name>
    <dbReference type="NCBI Taxonomy" id="454144"/>
    <lineage>
        <taxon>Bacteria</taxon>
        <taxon>Pseudomonadati</taxon>
        <taxon>Verrucomicrobiota</taxon>
        <taxon>Verrucomicrobiia</taxon>
        <taxon>Verrucomicrobiales</taxon>
        <taxon>Verrucomicrobiaceae</taxon>
        <taxon>Persicirhabdus</taxon>
    </lineage>
</organism>
<name>A0A8J7SL82_9BACT</name>
<comment type="caution">
    <text evidence="1">The sequence shown here is derived from an EMBL/GenBank/DDBJ whole genome shotgun (WGS) entry which is preliminary data.</text>
</comment>
<accession>A0A8J7SL82</accession>
<protein>
    <submittedName>
        <fullName evidence="1">Uncharacterized protein</fullName>
    </submittedName>
</protein>
<evidence type="ECO:0000313" key="2">
    <source>
        <dbReference type="Proteomes" id="UP000624703"/>
    </source>
</evidence>
<reference evidence="1" key="1">
    <citation type="submission" date="2021-01" db="EMBL/GenBank/DDBJ databases">
        <title>Modified the classification status of verrucomicrobia.</title>
        <authorList>
            <person name="Feng X."/>
        </authorList>
    </citation>
    <scope>NUCLEOTIDE SEQUENCE</scope>
    <source>
        <strain evidence="1">_KCTC 22039</strain>
    </source>
</reference>
<proteinExistence type="predicted"/>
<dbReference type="RefSeq" id="WP_200310256.1">
    <property type="nucleotide sequence ID" value="NZ_JAENIM010000020.1"/>
</dbReference>
<dbReference type="AlphaFoldDB" id="A0A8J7SL82"/>